<feature type="domain" description="Siphovirus-type tail component C-terminal" evidence="3">
    <location>
        <begin position="410"/>
        <end position="480"/>
    </location>
</feature>
<dbReference type="InterPro" id="IPR006520">
    <property type="entry name" value="Dit_BPSPP_N"/>
</dbReference>
<organism evidence="4 5">
    <name type="scientific">Bavariicoccus seileri</name>
    <dbReference type="NCBI Taxonomy" id="549685"/>
    <lineage>
        <taxon>Bacteria</taxon>
        <taxon>Bacillati</taxon>
        <taxon>Bacillota</taxon>
        <taxon>Bacilli</taxon>
        <taxon>Lactobacillales</taxon>
        <taxon>Enterococcaceae</taxon>
        <taxon>Bavariicoccus</taxon>
    </lineage>
</organism>
<evidence type="ECO:0000313" key="5">
    <source>
        <dbReference type="Proteomes" id="UP000262195"/>
    </source>
</evidence>
<evidence type="ECO:0000313" key="4">
    <source>
        <dbReference type="EMBL" id="HCS93134.1"/>
    </source>
</evidence>
<proteinExistence type="predicted"/>
<dbReference type="InterPro" id="IPR008841">
    <property type="entry name" value="Siphovirus-type_tail_N"/>
</dbReference>
<evidence type="ECO:0008006" key="6">
    <source>
        <dbReference type="Google" id="ProtNLM"/>
    </source>
</evidence>
<dbReference type="InterPro" id="IPR054738">
    <property type="entry name" value="Siphovirus-type_tail_C"/>
</dbReference>
<feature type="domain" description="Siphovirus-type tail component RIFT-related" evidence="1">
    <location>
        <begin position="34"/>
        <end position="95"/>
    </location>
</feature>
<dbReference type="NCBIfam" id="TIGR01633">
    <property type="entry name" value="phi3626_gp14_N"/>
    <property type="match status" value="1"/>
</dbReference>
<gene>
    <name evidence="4" type="ORF">DIW15_00295</name>
</gene>
<dbReference type="InterPro" id="IPR054064">
    <property type="entry name" value="Dit-like_CBM2"/>
</dbReference>
<protein>
    <recommendedName>
        <fullName evidence="6">Phage tail protein</fullName>
    </recommendedName>
</protein>
<feature type="domain" description="Distal tail component second carbohydrate binding" evidence="2">
    <location>
        <begin position="172"/>
        <end position="402"/>
    </location>
</feature>
<dbReference type="Pfam" id="PF21869">
    <property type="entry name" value="Dit-like_CBM2"/>
    <property type="match status" value="1"/>
</dbReference>
<evidence type="ECO:0000259" key="3">
    <source>
        <dbReference type="Pfam" id="PF22768"/>
    </source>
</evidence>
<dbReference type="EMBL" id="DQHO01000003">
    <property type="protein sequence ID" value="HCS93134.1"/>
    <property type="molecule type" value="Genomic_DNA"/>
</dbReference>
<evidence type="ECO:0000259" key="1">
    <source>
        <dbReference type="Pfam" id="PF05709"/>
    </source>
</evidence>
<dbReference type="Proteomes" id="UP000262195">
    <property type="component" value="Unassembled WGS sequence"/>
</dbReference>
<sequence length="481" mass="54985">MKKLQVLFDGYDLTSVLSVISGFKRGVGHLDADKVITMPFIIYNFNSKKRRTLAYLLNVDEPKQLIFSDEPDKYYLATPTKIDLDESEERASGEIEWLIEDGIARSIKTKTIANFEDQTLIEADNKGTTTTYPIIRAKMNGENGVFTVVNSEGGVLQFGNPEELDGNDAVRSNRVLYASYYNTLPPNAVPNQGITTYPTYAGGDPNVQTGSFNYDEPETAAPVFSDSAVKRWNGPSYKVPIGTNTNGVRTGDFEFTHRFSFWNKTSNKQRGRVEFALNSDNKHGFGFVMRDSSTTKRQLIVECHIFDIIGERSYDLDLKKFDGSFFELKIIRKGASITWQLGQIDSLKNGVNLKKGVIFTKTFTSDDYKDFAITNVFAYMMRYQKSDAVRMRFTDAKFTWINTPYWNDIKNIYQDGDELTIDTKERKLYLNDVEALDSRYHSIDNEWETFAMKPGKTQYQIVQSDWAEIPSVSVEYEEHWT</sequence>
<accession>A0A3D4S2S1</accession>
<comment type="caution">
    <text evidence="4">The sequence shown here is derived from an EMBL/GenBank/DDBJ whole genome shotgun (WGS) entry which is preliminary data.</text>
</comment>
<dbReference type="Gene3D" id="2.40.30.200">
    <property type="match status" value="1"/>
</dbReference>
<name>A0A3D4S2S1_9ENTE</name>
<reference evidence="4 5" key="1">
    <citation type="journal article" date="2018" name="Nat. Biotechnol.">
        <title>A standardized bacterial taxonomy based on genome phylogeny substantially revises the tree of life.</title>
        <authorList>
            <person name="Parks D.H."/>
            <person name="Chuvochina M."/>
            <person name="Waite D.W."/>
            <person name="Rinke C."/>
            <person name="Skarshewski A."/>
            <person name="Chaumeil P.A."/>
            <person name="Hugenholtz P."/>
        </authorList>
    </citation>
    <scope>NUCLEOTIDE SEQUENCE [LARGE SCALE GENOMIC DNA]</scope>
    <source>
        <strain evidence="4">UBA11306</strain>
    </source>
</reference>
<evidence type="ECO:0000259" key="2">
    <source>
        <dbReference type="Pfam" id="PF21869"/>
    </source>
</evidence>
<dbReference type="AlphaFoldDB" id="A0A3D4S2S1"/>
<dbReference type="Pfam" id="PF22768">
    <property type="entry name" value="SPP1_Dit"/>
    <property type="match status" value="1"/>
</dbReference>
<dbReference type="STRING" id="1121105.GCA_000421665_01323"/>
<dbReference type="Pfam" id="PF05709">
    <property type="entry name" value="Sipho_tail"/>
    <property type="match status" value="1"/>
</dbReference>